<dbReference type="RefSeq" id="WP_136401815.1">
    <property type="nucleotide sequence ID" value="NZ_SSNZ01000001.1"/>
</dbReference>
<organism evidence="1 2">
    <name type="scientific">Flavobacterium supellecticarium</name>
    <dbReference type="NCBI Taxonomy" id="2565924"/>
    <lineage>
        <taxon>Bacteria</taxon>
        <taxon>Pseudomonadati</taxon>
        <taxon>Bacteroidota</taxon>
        <taxon>Flavobacteriia</taxon>
        <taxon>Flavobacteriales</taxon>
        <taxon>Flavobacteriaceae</taxon>
        <taxon>Flavobacterium</taxon>
    </lineage>
</organism>
<dbReference type="EMBL" id="SSNZ01000001">
    <property type="protein sequence ID" value="THF53292.1"/>
    <property type="molecule type" value="Genomic_DNA"/>
</dbReference>
<gene>
    <name evidence="1" type="ORF">E6C50_03570</name>
</gene>
<protein>
    <submittedName>
        <fullName evidence="1">Uncharacterized protein</fullName>
    </submittedName>
</protein>
<evidence type="ECO:0000313" key="2">
    <source>
        <dbReference type="Proteomes" id="UP000307507"/>
    </source>
</evidence>
<dbReference type="Proteomes" id="UP000307507">
    <property type="component" value="Unassembled WGS sequence"/>
</dbReference>
<dbReference type="OrthoDB" id="1162806at2"/>
<reference evidence="1 2" key="1">
    <citation type="submission" date="2019-04" db="EMBL/GenBank/DDBJ databases">
        <title>Flavobacterium sp. nov. isolated from construction timber.</title>
        <authorList>
            <person name="Lin S.-Y."/>
            <person name="Chang C.-T."/>
            <person name="Young C.-C."/>
        </authorList>
    </citation>
    <scope>NUCLEOTIDE SEQUENCE [LARGE SCALE GENOMIC DNA]</scope>
    <source>
        <strain evidence="1 2">CC-CTC003</strain>
    </source>
</reference>
<accession>A0A4S4A4B2</accession>
<keyword evidence="2" id="KW-1185">Reference proteome</keyword>
<dbReference type="AlphaFoldDB" id="A0A4S4A4B2"/>
<comment type="caution">
    <text evidence="1">The sequence shown here is derived from an EMBL/GenBank/DDBJ whole genome shotgun (WGS) entry which is preliminary data.</text>
</comment>
<proteinExistence type="predicted"/>
<name>A0A4S4A4B2_9FLAO</name>
<sequence>MKTIRIPEGAQVKLQAVISSDAIGVTNINLNDVLFKQRKQNKFNIDLGDISILDNKEMSIVTTFFNPSSGIITPVFNATQVAYTLLYNDERFEMTVEKQKITASFFIAYAYIKIVKS</sequence>
<evidence type="ECO:0000313" key="1">
    <source>
        <dbReference type="EMBL" id="THF53292.1"/>
    </source>
</evidence>